<dbReference type="Proteomes" id="UP000613011">
    <property type="component" value="Unassembled WGS sequence"/>
</dbReference>
<evidence type="ECO:0000313" key="1">
    <source>
        <dbReference type="EMBL" id="MBL0420521.1"/>
    </source>
</evidence>
<dbReference type="RefSeq" id="WP_201683593.1">
    <property type="nucleotide sequence ID" value="NZ_JAEQNA010000002.1"/>
</dbReference>
<keyword evidence="2" id="KW-1185">Reference proteome</keyword>
<accession>A0A936ZQ98</accession>
<reference evidence="1" key="1">
    <citation type="submission" date="2021-01" db="EMBL/GenBank/DDBJ databases">
        <title>Ramlibacter sp. strain AW1 16S ribosomal RNA gene Genome sequencing and assembly.</title>
        <authorList>
            <person name="Kang M."/>
        </authorList>
    </citation>
    <scope>NUCLEOTIDE SEQUENCE</scope>
    <source>
        <strain evidence="1">AW1</strain>
    </source>
</reference>
<comment type="caution">
    <text evidence="1">The sequence shown here is derived from an EMBL/GenBank/DDBJ whole genome shotgun (WGS) entry which is preliminary data.</text>
</comment>
<protein>
    <submittedName>
        <fullName evidence="1">Uncharacterized protein</fullName>
    </submittedName>
</protein>
<proteinExistence type="predicted"/>
<evidence type="ECO:0000313" key="2">
    <source>
        <dbReference type="Proteomes" id="UP000613011"/>
    </source>
</evidence>
<dbReference type="EMBL" id="JAEQNA010000002">
    <property type="protein sequence ID" value="MBL0420521.1"/>
    <property type="molecule type" value="Genomic_DNA"/>
</dbReference>
<organism evidence="1 2">
    <name type="scientific">Ramlibacter aurantiacus</name>
    <dbReference type="NCBI Taxonomy" id="2801330"/>
    <lineage>
        <taxon>Bacteria</taxon>
        <taxon>Pseudomonadati</taxon>
        <taxon>Pseudomonadota</taxon>
        <taxon>Betaproteobacteria</taxon>
        <taxon>Burkholderiales</taxon>
        <taxon>Comamonadaceae</taxon>
        <taxon>Ramlibacter</taxon>
    </lineage>
</organism>
<dbReference type="AlphaFoldDB" id="A0A936ZQ98"/>
<name>A0A936ZQ98_9BURK</name>
<sequence>MTCPTCHSTQWVDAPSGAPSSFFKRLAGLFSRSTRGQGLRMCTYCRAVYPTPEGDEEDLIAERISRLQEQVSSMGWEPATKPQEDLGANLADAVLCLGCGYHFNEADRQCPACGWMSQSSLGDKAKSTS</sequence>
<gene>
    <name evidence="1" type="ORF">JI739_09225</name>
</gene>